<dbReference type="Pfam" id="PF04124">
    <property type="entry name" value="Dor1"/>
    <property type="match status" value="1"/>
</dbReference>
<accession>A0A9P0QKS8</accession>
<keyword evidence="7" id="KW-0472">Membrane</keyword>
<keyword evidence="10" id="KW-1185">Reference proteome</keyword>
<protein>
    <recommendedName>
        <fullName evidence="3">Conserved oligomeric Golgi complex subunit 8</fullName>
    </recommendedName>
    <alternativeName>
        <fullName evidence="8">Component of oligomeric Golgi complex 8</fullName>
    </alternativeName>
</protein>
<comment type="subcellular location">
    <subcellularLocation>
        <location evidence="1">Golgi apparatus membrane</location>
        <topology evidence="1">Peripheral membrane protein</topology>
    </subcellularLocation>
</comment>
<comment type="similarity">
    <text evidence="2">Belongs to the COG8 family.</text>
</comment>
<evidence type="ECO:0000256" key="6">
    <source>
        <dbReference type="ARBA" id="ARBA00023034"/>
    </source>
</evidence>
<evidence type="ECO:0000256" key="8">
    <source>
        <dbReference type="ARBA" id="ARBA00031347"/>
    </source>
</evidence>
<evidence type="ECO:0000256" key="4">
    <source>
        <dbReference type="ARBA" id="ARBA00022448"/>
    </source>
</evidence>
<gene>
    <name evidence="9" type="ORF">CLIB1423_01S11078</name>
</gene>
<dbReference type="GO" id="GO:0032258">
    <property type="term" value="P:cytoplasm to vacuole targeting by the Cvt pathway"/>
    <property type="evidence" value="ECO:0007669"/>
    <property type="project" value="TreeGrafter"/>
</dbReference>
<dbReference type="InterPro" id="IPR016159">
    <property type="entry name" value="Cullin_repeat-like_dom_sf"/>
</dbReference>
<evidence type="ECO:0000256" key="3">
    <source>
        <dbReference type="ARBA" id="ARBA00020983"/>
    </source>
</evidence>
<keyword evidence="6" id="KW-0333">Golgi apparatus</keyword>
<evidence type="ECO:0000256" key="5">
    <source>
        <dbReference type="ARBA" id="ARBA00022927"/>
    </source>
</evidence>
<dbReference type="AlphaFoldDB" id="A0A9P0QKS8"/>
<dbReference type="GO" id="GO:0006891">
    <property type="term" value="P:intra-Golgi vesicle-mediated transport"/>
    <property type="evidence" value="ECO:0007669"/>
    <property type="project" value="TreeGrafter"/>
</dbReference>
<evidence type="ECO:0000256" key="2">
    <source>
        <dbReference type="ARBA" id="ARBA00006419"/>
    </source>
</evidence>
<evidence type="ECO:0000256" key="1">
    <source>
        <dbReference type="ARBA" id="ARBA00004395"/>
    </source>
</evidence>
<dbReference type="InterPro" id="IPR007255">
    <property type="entry name" value="COG8"/>
</dbReference>
<evidence type="ECO:0000313" key="10">
    <source>
        <dbReference type="Proteomes" id="UP000837801"/>
    </source>
</evidence>
<proteinExistence type="inferred from homology"/>
<evidence type="ECO:0000256" key="7">
    <source>
        <dbReference type="ARBA" id="ARBA00023136"/>
    </source>
</evidence>
<keyword evidence="4" id="KW-0813">Transport</keyword>
<organism evidence="9 10">
    <name type="scientific">[Candida] railenensis</name>
    <dbReference type="NCBI Taxonomy" id="45579"/>
    <lineage>
        <taxon>Eukaryota</taxon>
        <taxon>Fungi</taxon>
        <taxon>Dikarya</taxon>
        <taxon>Ascomycota</taxon>
        <taxon>Saccharomycotina</taxon>
        <taxon>Pichiomycetes</taxon>
        <taxon>Debaryomycetaceae</taxon>
        <taxon>Kurtzmaniella</taxon>
    </lineage>
</organism>
<dbReference type="PANTHER" id="PTHR21311:SF0">
    <property type="entry name" value="CONSERVED OLIGOMERIC GOLGI COMPLEX SUBUNIT 8"/>
    <property type="match status" value="1"/>
</dbReference>
<dbReference type="Proteomes" id="UP000837801">
    <property type="component" value="Unassembled WGS sequence"/>
</dbReference>
<reference evidence="9" key="1">
    <citation type="submission" date="2022-03" db="EMBL/GenBank/DDBJ databases">
        <authorList>
            <person name="Legras J.-L."/>
            <person name="Devillers H."/>
            <person name="Grondin C."/>
        </authorList>
    </citation>
    <scope>NUCLEOTIDE SEQUENCE</scope>
    <source>
        <strain evidence="9">CLIB 1423</strain>
    </source>
</reference>
<evidence type="ECO:0000313" key="9">
    <source>
        <dbReference type="EMBL" id="CAH2350481.1"/>
    </source>
</evidence>
<dbReference type="EMBL" id="CAKXYY010000001">
    <property type="protein sequence ID" value="CAH2350481.1"/>
    <property type="molecule type" value="Genomic_DNA"/>
</dbReference>
<dbReference type="GO" id="GO:0017119">
    <property type="term" value="C:Golgi transport complex"/>
    <property type="evidence" value="ECO:0007669"/>
    <property type="project" value="InterPro"/>
</dbReference>
<keyword evidence="5" id="KW-0653">Protein transport</keyword>
<dbReference type="GO" id="GO:0000139">
    <property type="term" value="C:Golgi membrane"/>
    <property type="evidence" value="ECO:0007669"/>
    <property type="project" value="UniProtKB-SubCell"/>
</dbReference>
<dbReference type="SUPFAM" id="SSF74788">
    <property type="entry name" value="Cullin repeat-like"/>
    <property type="match status" value="1"/>
</dbReference>
<name>A0A9P0QKS8_9ASCO</name>
<dbReference type="OrthoDB" id="1661054at2759"/>
<dbReference type="PANTHER" id="PTHR21311">
    <property type="entry name" value="CONSERVED OLIGOMERIC GOLGI COMPLEX COMPONENT 8"/>
    <property type="match status" value="1"/>
</dbReference>
<comment type="caution">
    <text evidence="9">The sequence shown here is derived from an EMBL/GenBank/DDBJ whole genome shotgun (WGS) entry which is preliminary data.</text>
</comment>
<sequence>MSNLLLDVLRNDLNQELDPAMETISNEYLNELLTNDELFSMDQYTTTTTNSENLAATSSTSATTGRNIVEEIAELDLQERSLNIELSSITYKNKDIIVDVSSDLQTINKLLFQEFAEEVNSMEKAVTSDHSTTSSQKSALSVNINEKLYKTIESNNNILSNIDSILDLLELPSLCKLCILQGNYQESLEISMLVQSLLIRFPGVHIFHQINQQVETELKLMVKGLLKLLNTNLKQNNILKIFQILNKLDLIQSNDSAETKKLQKEKYLKIIYLNSRFKFIVNELNSLQPLIKFNKLTYLKRYIEIYREHIFSTLSIYHAIFTAAKSSTTSSAVSSASSSDDDTLLINQFIRNLVALLTTVFKTYYNEIDDISATNPTKEDEIEKVAHQDGLLLQIIYLCKSLAKYHVDFESVIIWDLCYSSDLITEADWKRNLKKVKKFKA</sequence>